<gene>
    <name evidence="10" type="ORF">EB796_017159</name>
</gene>
<dbReference type="PANTHER" id="PTHR12388">
    <property type="entry name" value="MITOCHONDRIA ASSOCIATED GRANULOCYTE MACROPHAGE CSF SIGNALING MOLECULE"/>
    <property type="match status" value="1"/>
</dbReference>
<comment type="subcellular location">
    <subcellularLocation>
        <location evidence="1">Mitochondrion inner membrane</location>
        <topology evidence="1">Peripheral membrane protein</topology>
    </subcellularLocation>
</comment>
<dbReference type="InterPro" id="IPR005341">
    <property type="entry name" value="Tim16"/>
</dbReference>
<organism evidence="10 11">
    <name type="scientific">Bugula neritina</name>
    <name type="common">Brown bryozoan</name>
    <name type="synonym">Sertularia neritina</name>
    <dbReference type="NCBI Taxonomy" id="10212"/>
    <lineage>
        <taxon>Eukaryota</taxon>
        <taxon>Metazoa</taxon>
        <taxon>Spiralia</taxon>
        <taxon>Lophotrochozoa</taxon>
        <taxon>Bryozoa</taxon>
        <taxon>Gymnolaemata</taxon>
        <taxon>Cheilostomatida</taxon>
        <taxon>Flustrina</taxon>
        <taxon>Buguloidea</taxon>
        <taxon>Bugulidae</taxon>
        <taxon>Bugula</taxon>
    </lineage>
</organism>
<accession>A0A7J7JE18</accession>
<keyword evidence="6" id="KW-0811">Translocation</keyword>
<dbReference type="Pfam" id="PF03656">
    <property type="entry name" value="Pam16"/>
    <property type="match status" value="1"/>
</dbReference>
<keyword evidence="3" id="KW-0813">Transport</keyword>
<name>A0A7J7JE18_BUGNE</name>
<proteinExistence type="inferred from homology"/>
<evidence type="ECO:0000256" key="5">
    <source>
        <dbReference type="ARBA" id="ARBA00022927"/>
    </source>
</evidence>
<dbReference type="GO" id="GO:0005744">
    <property type="term" value="C:TIM23 mitochondrial import inner membrane translocase complex"/>
    <property type="evidence" value="ECO:0007669"/>
    <property type="project" value="InterPro"/>
</dbReference>
<dbReference type="OrthoDB" id="10262892at2759"/>
<keyword evidence="8" id="KW-0472">Membrane</keyword>
<dbReference type="Proteomes" id="UP000593567">
    <property type="component" value="Unassembled WGS sequence"/>
</dbReference>
<protein>
    <submittedName>
        <fullName evidence="10">Uncharacterized protein</fullName>
    </submittedName>
</protein>
<dbReference type="GO" id="GO:0030150">
    <property type="term" value="P:protein import into mitochondrial matrix"/>
    <property type="evidence" value="ECO:0007669"/>
    <property type="project" value="InterPro"/>
</dbReference>
<keyword evidence="11" id="KW-1185">Reference proteome</keyword>
<comment type="similarity">
    <text evidence="2">Belongs to the TIM16/PAM16 family.</text>
</comment>
<evidence type="ECO:0000256" key="3">
    <source>
        <dbReference type="ARBA" id="ARBA00022448"/>
    </source>
</evidence>
<dbReference type="PANTHER" id="PTHR12388:SF0">
    <property type="entry name" value="MITOCHONDRIAL IMPORT INNER MEMBRANE TRANSLOCASE SUBUNIT TIM16"/>
    <property type="match status" value="1"/>
</dbReference>
<evidence type="ECO:0000256" key="6">
    <source>
        <dbReference type="ARBA" id="ARBA00023010"/>
    </source>
</evidence>
<keyword evidence="4" id="KW-0999">Mitochondrion inner membrane</keyword>
<evidence type="ECO:0000256" key="9">
    <source>
        <dbReference type="SAM" id="MobiDB-lite"/>
    </source>
</evidence>
<evidence type="ECO:0000256" key="1">
    <source>
        <dbReference type="ARBA" id="ARBA00004637"/>
    </source>
</evidence>
<reference evidence="10" key="1">
    <citation type="submission" date="2020-06" db="EMBL/GenBank/DDBJ databases">
        <title>Draft genome of Bugula neritina, a colonial animal packing powerful symbionts and potential medicines.</title>
        <authorList>
            <person name="Rayko M."/>
        </authorList>
    </citation>
    <scope>NUCLEOTIDE SEQUENCE [LARGE SCALE GENOMIC DNA]</scope>
    <source>
        <strain evidence="10">Kwan_BN1</strain>
    </source>
</reference>
<keyword evidence="7" id="KW-0496">Mitochondrion</keyword>
<feature type="compositionally biased region" description="Polar residues" evidence="9">
    <location>
        <begin position="132"/>
        <end position="153"/>
    </location>
</feature>
<feature type="region of interest" description="Disordered" evidence="9">
    <location>
        <begin position="130"/>
        <end position="153"/>
    </location>
</feature>
<evidence type="ECO:0000313" key="11">
    <source>
        <dbReference type="Proteomes" id="UP000593567"/>
    </source>
</evidence>
<dbReference type="EMBL" id="VXIV02002561">
    <property type="protein sequence ID" value="KAF6024539.1"/>
    <property type="molecule type" value="Genomic_DNA"/>
</dbReference>
<evidence type="ECO:0000256" key="7">
    <source>
        <dbReference type="ARBA" id="ARBA00023128"/>
    </source>
</evidence>
<dbReference type="Gene3D" id="1.10.287.110">
    <property type="entry name" value="DnaJ domain"/>
    <property type="match status" value="1"/>
</dbReference>
<sequence length="153" mass="17176">MADYFVTELEIKSLKFALQAKHLIQIVVQGITVVGRAFGQAVKQEIRYSQEAAKRSGGGEKGQKSAQSDLYHGLTLQEAQQVLNVKDITDTETLEKNYNHLFKVNDKKSGGSFYLQSKVFRAKERIDMELLETSQQKENTTSKDTQNSNTSKG</sequence>
<evidence type="ECO:0000256" key="4">
    <source>
        <dbReference type="ARBA" id="ARBA00022792"/>
    </source>
</evidence>
<evidence type="ECO:0000256" key="8">
    <source>
        <dbReference type="ARBA" id="ARBA00023136"/>
    </source>
</evidence>
<evidence type="ECO:0000256" key="2">
    <source>
        <dbReference type="ARBA" id="ARBA00008817"/>
    </source>
</evidence>
<dbReference type="FunFam" id="1.10.287.110:FF:000006">
    <property type="entry name" value="Import inner membrane translocase subunit TIM16"/>
    <property type="match status" value="1"/>
</dbReference>
<comment type="caution">
    <text evidence="10">The sequence shown here is derived from an EMBL/GenBank/DDBJ whole genome shotgun (WGS) entry which is preliminary data.</text>
</comment>
<keyword evidence="5" id="KW-0653">Protein transport</keyword>
<dbReference type="InterPro" id="IPR036869">
    <property type="entry name" value="J_dom_sf"/>
</dbReference>
<dbReference type="AlphaFoldDB" id="A0A7J7JE18"/>
<evidence type="ECO:0000313" key="10">
    <source>
        <dbReference type="EMBL" id="KAF6024539.1"/>
    </source>
</evidence>